<dbReference type="GO" id="GO:0003677">
    <property type="term" value="F:DNA binding"/>
    <property type="evidence" value="ECO:0007669"/>
    <property type="project" value="InterPro"/>
</dbReference>
<comment type="caution">
    <text evidence="2">The sequence shown here is derived from an EMBL/GenBank/DDBJ whole genome shotgun (WGS) entry which is preliminary data.</text>
</comment>
<dbReference type="RefSeq" id="WP_004428302.1">
    <property type="nucleotide sequence ID" value="NZ_ALPT02000002.1"/>
</dbReference>
<dbReference type="AlphaFoldDB" id="A0A4S4K336"/>
<name>A0A4S4K336_ALKAL</name>
<dbReference type="GO" id="GO:0005694">
    <property type="term" value="C:chromosome"/>
    <property type="evidence" value="ECO:0007669"/>
    <property type="project" value="InterPro"/>
</dbReference>
<reference evidence="2 3" key="1">
    <citation type="submission" date="2014-01" db="EMBL/GenBank/DDBJ databases">
        <title>Draft genome sequencing of Bacillus alcalophilus CGMCC 1.3604.</title>
        <authorList>
            <person name="Yang J."/>
            <person name="Diao L."/>
            <person name="Yang S."/>
        </authorList>
    </citation>
    <scope>NUCLEOTIDE SEQUENCE [LARGE SCALE GENOMIC DNA]</scope>
    <source>
        <strain evidence="2 3">CGMCC 1.3604</strain>
    </source>
</reference>
<dbReference type="InterPro" id="IPR024465">
    <property type="entry name" value="DUF2399"/>
</dbReference>
<dbReference type="OrthoDB" id="2502371at2"/>
<feature type="domain" description="DUF2399" evidence="1">
    <location>
        <begin position="294"/>
        <end position="386"/>
    </location>
</feature>
<evidence type="ECO:0000313" key="3">
    <source>
        <dbReference type="Proteomes" id="UP000297014"/>
    </source>
</evidence>
<evidence type="ECO:0000259" key="1">
    <source>
        <dbReference type="Pfam" id="PF09664"/>
    </source>
</evidence>
<proteinExistence type="predicted"/>
<protein>
    <recommendedName>
        <fullName evidence="1">DUF2399 domain-containing protein</fullName>
    </recommendedName>
</protein>
<dbReference type="InterPro" id="IPR036078">
    <property type="entry name" value="Spo11/TopoVI_A_sf"/>
</dbReference>
<organism evidence="2 3">
    <name type="scientific">Alkalihalobacillus alcalophilus ATCC 27647 = CGMCC 1.3604</name>
    <dbReference type="NCBI Taxonomy" id="1218173"/>
    <lineage>
        <taxon>Bacteria</taxon>
        <taxon>Bacillati</taxon>
        <taxon>Bacillota</taxon>
        <taxon>Bacilli</taxon>
        <taxon>Bacillales</taxon>
        <taxon>Bacillaceae</taxon>
        <taxon>Alkalihalobacillus</taxon>
    </lineage>
</organism>
<evidence type="ECO:0000313" key="2">
    <source>
        <dbReference type="EMBL" id="THG92055.1"/>
    </source>
</evidence>
<dbReference type="Gene3D" id="3.40.1360.10">
    <property type="match status" value="1"/>
</dbReference>
<dbReference type="Proteomes" id="UP000297014">
    <property type="component" value="Unassembled WGS sequence"/>
</dbReference>
<dbReference type="EMBL" id="JALP01000025">
    <property type="protein sequence ID" value="THG92055.1"/>
    <property type="molecule type" value="Genomic_DNA"/>
</dbReference>
<dbReference type="SUPFAM" id="SSF56726">
    <property type="entry name" value="DNA topoisomerase IV, alpha subunit"/>
    <property type="match status" value="1"/>
</dbReference>
<gene>
    <name evidence="2" type="ORF">AJ85_18415</name>
</gene>
<dbReference type="Pfam" id="PF09664">
    <property type="entry name" value="DUF2399"/>
    <property type="match status" value="1"/>
</dbReference>
<accession>A0A4S4K336</accession>
<sequence>MIDQSVKNFIEIYVLKKGEELRMNRLAEESSPFIEVEIIKKTARTYRKVGELMLAPNVYPAADKRPDPKLEKLNLTLKKRVQLNEYDRTTLQWLEQGWIIKEVRFEKDEKTIQSSGYRMGYQLFAYLKHISNQNRVASIDEFNLWKERLNEILQMVPVNQDLKRQQALTLLEKTLVSLIHKDIEVLSIAPQFPPKWSLKKRIKFLDFALATFQLSKQKDNFDWKEVGASYYKEIGGSKVFDSNKEEFIAQLEEWAECPIVNLGLTSLGKITPLYFSGDIKGRYSSYSYGPVHSLTDLAIAEENYQTKATTLWLVENRAILTRVASEKGFLKEMNTLMVCVDGHLRTSHRRCIQQLLANGDLKQVLIWCDYDKDGLQISKELFQACSNDFDRKYKWITDKHNVITEIEEFEKYMEALLGERSIEQEQVLGGKEDWIRWITH</sequence>